<accession>A0AAD4C869</accession>
<dbReference type="AlphaFoldDB" id="A0AAD4C869"/>
<evidence type="ECO:0000313" key="3">
    <source>
        <dbReference type="EMBL" id="KAF8451038.1"/>
    </source>
</evidence>
<keyword evidence="2" id="KW-0812">Transmembrane</keyword>
<feature type="transmembrane region" description="Helical" evidence="2">
    <location>
        <begin position="67"/>
        <end position="86"/>
    </location>
</feature>
<keyword evidence="2" id="KW-1133">Transmembrane helix</keyword>
<dbReference type="Proteomes" id="UP001194468">
    <property type="component" value="Unassembled WGS sequence"/>
</dbReference>
<feature type="non-terminal residue" evidence="3">
    <location>
        <position position="1"/>
    </location>
</feature>
<sequence>DFDNRSQLASNREETNSNYGSKSYAPSRNMFWNADKEGLIAKEALAGEIMENETTEVVKGTSARRCWVLLCWLLTWWIPSIFLKWFGRMKREDVCQAWREKFALNIIIWFICACAVFVIAVLGVVICPTEHVFTTSELASHSFSNSANNV</sequence>
<dbReference type="EMBL" id="WHUW01000002">
    <property type="protein sequence ID" value="KAF8451038.1"/>
    <property type="molecule type" value="Genomic_DNA"/>
</dbReference>
<organism evidence="3 4">
    <name type="scientific">Boletus edulis BED1</name>
    <dbReference type="NCBI Taxonomy" id="1328754"/>
    <lineage>
        <taxon>Eukaryota</taxon>
        <taxon>Fungi</taxon>
        <taxon>Dikarya</taxon>
        <taxon>Basidiomycota</taxon>
        <taxon>Agaricomycotina</taxon>
        <taxon>Agaricomycetes</taxon>
        <taxon>Agaricomycetidae</taxon>
        <taxon>Boletales</taxon>
        <taxon>Boletineae</taxon>
        <taxon>Boletaceae</taxon>
        <taxon>Boletoideae</taxon>
        <taxon>Boletus</taxon>
    </lineage>
</organism>
<keyword evidence="4" id="KW-1185">Reference proteome</keyword>
<evidence type="ECO:0000256" key="2">
    <source>
        <dbReference type="SAM" id="Phobius"/>
    </source>
</evidence>
<keyword evidence="2" id="KW-0472">Membrane</keyword>
<name>A0AAD4C869_BOLED</name>
<proteinExistence type="predicted"/>
<gene>
    <name evidence="3" type="ORF">L210DRAFT_3357614</name>
</gene>
<feature type="non-terminal residue" evidence="3">
    <location>
        <position position="150"/>
    </location>
</feature>
<evidence type="ECO:0000313" key="4">
    <source>
        <dbReference type="Proteomes" id="UP001194468"/>
    </source>
</evidence>
<reference evidence="3" key="2">
    <citation type="journal article" date="2020" name="Nat. Commun.">
        <title>Large-scale genome sequencing of mycorrhizal fungi provides insights into the early evolution of symbiotic traits.</title>
        <authorList>
            <person name="Miyauchi S."/>
            <person name="Kiss E."/>
            <person name="Kuo A."/>
            <person name="Drula E."/>
            <person name="Kohler A."/>
            <person name="Sanchez-Garcia M."/>
            <person name="Morin E."/>
            <person name="Andreopoulos B."/>
            <person name="Barry K.W."/>
            <person name="Bonito G."/>
            <person name="Buee M."/>
            <person name="Carver A."/>
            <person name="Chen C."/>
            <person name="Cichocki N."/>
            <person name="Clum A."/>
            <person name="Culley D."/>
            <person name="Crous P.W."/>
            <person name="Fauchery L."/>
            <person name="Girlanda M."/>
            <person name="Hayes R.D."/>
            <person name="Keri Z."/>
            <person name="LaButti K."/>
            <person name="Lipzen A."/>
            <person name="Lombard V."/>
            <person name="Magnuson J."/>
            <person name="Maillard F."/>
            <person name="Murat C."/>
            <person name="Nolan M."/>
            <person name="Ohm R.A."/>
            <person name="Pangilinan J."/>
            <person name="Pereira M.F."/>
            <person name="Perotto S."/>
            <person name="Peter M."/>
            <person name="Pfister S."/>
            <person name="Riley R."/>
            <person name="Sitrit Y."/>
            <person name="Stielow J.B."/>
            <person name="Szollosi G."/>
            <person name="Zifcakova L."/>
            <person name="Stursova M."/>
            <person name="Spatafora J.W."/>
            <person name="Tedersoo L."/>
            <person name="Vaario L.M."/>
            <person name="Yamada A."/>
            <person name="Yan M."/>
            <person name="Wang P."/>
            <person name="Xu J."/>
            <person name="Bruns T."/>
            <person name="Baldrian P."/>
            <person name="Vilgalys R."/>
            <person name="Dunand C."/>
            <person name="Henrissat B."/>
            <person name="Grigoriev I.V."/>
            <person name="Hibbett D."/>
            <person name="Nagy L.G."/>
            <person name="Martin F.M."/>
        </authorList>
    </citation>
    <scope>NUCLEOTIDE SEQUENCE</scope>
    <source>
        <strain evidence="3">BED1</strain>
    </source>
</reference>
<protein>
    <submittedName>
        <fullName evidence="3">Uncharacterized protein</fullName>
    </submittedName>
</protein>
<feature type="transmembrane region" description="Helical" evidence="2">
    <location>
        <begin position="106"/>
        <end position="126"/>
    </location>
</feature>
<reference evidence="3" key="1">
    <citation type="submission" date="2019-10" db="EMBL/GenBank/DDBJ databases">
        <authorList>
            <consortium name="DOE Joint Genome Institute"/>
            <person name="Kuo A."/>
            <person name="Miyauchi S."/>
            <person name="Kiss E."/>
            <person name="Drula E."/>
            <person name="Kohler A."/>
            <person name="Sanchez-Garcia M."/>
            <person name="Andreopoulos B."/>
            <person name="Barry K.W."/>
            <person name="Bonito G."/>
            <person name="Buee M."/>
            <person name="Carver A."/>
            <person name="Chen C."/>
            <person name="Cichocki N."/>
            <person name="Clum A."/>
            <person name="Culley D."/>
            <person name="Crous P.W."/>
            <person name="Fauchery L."/>
            <person name="Girlanda M."/>
            <person name="Hayes R."/>
            <person name="Keri Z."/>
            <person name="LaButti K."/>
            <person name="Lipzen A."/>
            <person name="Lombard V."/>
            <person name="Magnuson J."/>
            <person name="Maillard F."/>
            <person name="Morin E."/>
            <person name="Murat C."/>
            <person name="Nolan M."/>
            <person name="Ohm R."/>
            <person name="Pangilinan J."/>
            <person name="Pereira M."/>
            <person name="Perotto S."/>
            <person name="Peter M."/>
            <person name="Riley R."/>
            <person name="Sitrit Y."/>
            <person name="Stielow B."/>
            <person name="Szollosi G."/>
            <person name="Zifcakova L."/>
            <person name="Stursova M."/>
            <person name="Spatafora J.W."/>
            <person name="Tedersoo L."/>
            <person name="Vaario L.-M."/>
            <person name="Yamada A."/>
            <person name="Yan M."/>
            <person name="Wang P."/>
            <person name="Xu J."/>
            <person name="Bruns T."/>
            <person name="Baldrian P."/>
            <person name="Vilgalys R."/>
            <person name="Henrissat B."/>
            <person name="Grigoriev I.V."/>
            <person name="Hibbett D."/>
            <person name="Nagy L.G."/>
            <person name="Martin F.M."/>
        </authorList>
    </citation>
    <scope>NUCLEOTIDE SEQUENCE</scope>
    <source>
        <strain evidence="3">BED1</strain>
    </source>
</reference>
<evidence type="ECO:0000256" key="1">
    <source>
        <dbReference type="SAM" id="MobiDB-lite"/>
    </source>
</evidence>
<feature type="region of interest" description="Disordered" evidence="1">
    <location>
        <begin position="1"/>
        <end position="21"/>
    </location>
</feature>
<comment type="caution">
    <text evidence="3">The sequence shown here is derived from an EMBL/GenBank/DDBJ whole genome shotgun (WGS) entry which is preliminary data.</text>
</comment>